<protein>
    <submittedName>
        <fullName evidence="1">Protein kinase</fullName>
        <ecNumber evidence="1">2.7.11.1</ecNumber>
    </submittedName>
</protein>
<accession>A0ACC2Z5P6</accession>
<evidence type="ECO:0000313" key="1">
    <source>
        <dbReference type="EMBL" id="KAJ9642979.1"/>
    </source>
</evidence>
<dbReference type="EMBL" id="JAPDRP010000012">
    <property type="protein sequence ID" value="KAJ9642979.1"/>
    <property type="molecule type" value="Genomic_DNA"/>
</dbReference>
<sequence length="1536" mass="172351">MALLEQRWVTVQQKTFTKWLNNKIQARDVQIDDLVHDLSDGVVLIHLLEILSQESLGRYASRPKLRVQRFENVNKALDFIKARRIQLTNIGAEDVVDGNRKIILGLIWTLILRFTISDINEEGLSAKEGLLLWCQRKTACYEEVEVRDFSTSWNDGLAFCALLDIHRPDLIDYDSLDKSDHRGNMQLAFDIASKEIGIPDLLDVEDVCDVAKPDERSLMTYIAYWFHAFSQMERVENAGRRVEKFVQNMQGAWSMQNDFERRMRELLRQIAQQRQEWEEARFEGTYTDAKNQATEFTVYKRSQKRKWVAERSDLVGLLGNIKTKLSTYSQIINETIRDIKNALRRSFADKANDFALALNTLATSISGLEGDVEDQLRHSQKISENLQPLDQYLGIISDLDQQCVEANIEENDFTTYTYDELEYELGLVKSSVSKKLAFLENQMVARNMTNLTPIQLEEFESVFRHFDKDVSNSLQGLEFSAALASLGLVYDETEMHEKFRQTSGGRDYVTFEQFIRFMVDETEDQNTAEQVFESFKEVADGKPYVTELDLRHSLVPDEVIDDLVKTMPEHKGPDLQEDRDMPKYDYITYMENFMGTPNGHINPLENTFCRSESGHPFSPPPTVNNPPAVPSPFRRPSGRSTVQESIAGTGNVANYFIALCSLEKRDRVVGFCGQLCLRAVALLEAQQKGYTVYTPNQFMNPGPAPRPPTDRPRFNLTPSASNLPGNMSGLSLQSPSSYGSQTSLLPNRSMTEKVGGGAYSVVKDGHAKVKEEGLFKGLVWSDRYLVLREFQLDFFKSNNTAKVSYSIQLRDITSITRSEVYSYSFEITRTMSSSSGASPPRDGPTKVLICKVDTDDEVYSWIDSIYQRCPSMGGVSNPTNFTHRVHVGFDPTTGAFVGLPSEWEKLLTASAITKDDYAKNPKAVLEVLEFYTEKLVKRAEDPAAYPSLTPTPSIEPAMSKQLGYSSSGHSIAPPRPAPPNGFRREDSYNTPRSGTSTPTTRTASDRNAAEKSHAQAQAEAQAEERWRRKEEEQRQQREREQQQREQERREREEQDAYNASLPKTRTPLAKQEPKDASARYNAARPAPSAPGSFKDRQQSPGSQRQLNAQRAAPSPPAAQNGASAGARAPTTKAPSAVQRQPSSSSTPRYAPGQTSQSSTQASNGVNGQTSAQARQPAPAHVKPLNVATKQPTGAPSASDERKKAEQALTKKEEAPRKDVRMSSMSESEVMARLREVVSKDKPLDSYNKQKKIGQGASGSVYVARVRESAPSPTARTLLRENGPRAQVAIKQMDLRNQPRKELIVNEIIVMKDSKHPNIVNFLDAFLQEEQFELWVVMEFMEGGALTDVIDNNPSISEDQIATICLETCKGLEHLHSQNIIHRDIKSDNVLLDGRGNVKITDFGFCAKLTEQRSKRATMVGTPYWMAPEVVKQKEYGSKVDIWSLGIMAIEMIESEPPYLNEEPLKALYLIATNGTPRLKKPDKLSKDLKAFLSVCLCVDVKSRASATELMGHEFLKGGCSLASLAQLLAFRKSGAH</sequence>
<name>A0ACC2Z5P6_9PEZI</name>
<keyword evidence="1" id="KW-0808">Transferase</keyword>
<keyword evidence="1" id="KW-0418">Kinase</keyword>
<dbReference type="EC" id="2.7.11.1" evidence="1"/>
<evidence type="ECO:0000313" key="2">
    <source>
        <dbReference type="Proteomes" id="UP001172680"/>
    </source>
</evidence>
<comment type="caution">
    <text evidence="1">The sequence shown here is derived from an EMBL/GenBank/DDBJ whole genome shotgun (WGS) entry which is preliminary data.</text>
</comment>
<organism evidence="1 2">
    <name type="scientific">Coniosporium tulheliwenetii</name>
    <dbReference type="NCBI Taxonomy" id="3383036"/>
    <lineage>
        <taxon>Eukaryota</taxon>
        <taxon>Fungi</taxon>
        <taxon>Dikarya</taxon>
        <taxon>Ascomycota</taxon>
        <taxon>Pezizomycotina</taxon>
        <taxon>Dothideomycetes</taxon>
        <taxon>Dothideomycetes incertae sedis</taxon>
        <taxon>Coniosporium</taxon>
    </lineage>
</organism>
<gene>
    <name evidence="1" type="primary">CLA4</name>
    <name evidence="1" type="ORF">H2199_004501</name>
</gene>
<dbReference type="Proteomes" id="UP001172680">
    <property type="component" value="Unassembled WGS sequence"/>
</dbReference>
<reference evidence="1" key="1">
    <citation type="submission" date="2022-10" db="EMBL/GenBank/DDBJ databases">
        <title>Culturing micro-colonial fungi from biological soil crusts in the Mojave desert and describing Neophaeococcomyces mojavensis, and introducing the new genera and species Taxawa tesnikishii.</title>
        <authorList>
            <person name="Kurbessoian T."/>
            <person name="Stajich J.E."/>
        </authorList>
    </citation>
    <scope>NUCLEOTIDE SEQUENCE</scope>
    <source>
        <strain evidence="1">JES_115</strain>
    </source>
</reference>
<keyword evidence="2" id="KW-1185">Reference proteome</keyword>
<proteinExistence type="predicted"/>